<sequence length="112" mass="12121">MLGRIDDFSVLRKLDIRCGNRALLVHGQEQHLRFPVLGLEENLLQVQDDVGDVFHNAVDGGELVHGSIDLDGGNGRAFQRGEEHAPEGVANSMTITGFKRLGDELGVGWGCG</sequence>
<proteinExistence type="predicted"/>
<comment type="caution">
    <text evidence="1">The sequence shown here is derived from an EMBL/GenBank/DDBJ whole genome shotgun (WGS) entry which is preliminary data.</text>
</comment>
<dbReference type="AlphaFoldDB" id="A0A645HP08"/>
<protein>
    <submittedName>
        <fullName evidence="1">Uncharacterized protein</fullName>
    </submittedName>
</protein>
<organism evidence="1">
    <name type="scientific">bioreactor metagenome</name>
    <dbReference type="NCBI Taxonomy" id="1076179"/>
    <lineage>
        <taxon>unclassified sequences</taxon>
        <taxon>metagenomes</taxon>
        <taxon>ecological metagenomes</taxon>
    </lineage>
</organism>
<accession>A0A645HP08</accession>
<reference evidence="1" key="1">
    <citation type="submission" date="2019-08" db="EMBL/GenBank/DDBJ databases">
        <authorList>
            <person name="Kucharzyk K."/>
            <person name="Murdoch R.W."/>
            <person name="Higgins S."/>
            <person name="Loffler F."/>
        </authorList>
    </citation>
    <scope>NUCLEOTIDE SEQUENCE</scope>
</reference>
<dbReference type="EMBL" id="VSSQ01096438">
    <property type="protein sequence ID" value="MPN40192.1"/>
    <property type="molecule type" value="Genomic_DNA"/>
</dbReference>
<gene>
    <name evidence="1" type="ORF">SDC9_187728</name>
</gene>
<evidence type="ECO:0000313" key="1">
    <source>
        <dbReference type="EMBL" id="MPN40192.1"/>
    </source>
</evidence>
<name>A0A645HP08_9ZZZZ</name>